<evidence type="ECO:0000313" key="2">
    <source>
        <dbReference type="EMBL" id="CAG6472143.1"/>
    </source>
</evidence>
<accession>A0A8D8BD72</accession>
<feature type="region of interest" description="Disordered" evidence="1">
    <location>
        <begin position="53"/>
        <end position="100"/>
    </location>
</feature>
<organism evidence="2">
    <name type="scientific">Culex pipiens</name>
    <name type="common">House mosquito</name>
    <dbReference type="NCBI Taxonomy" id="7175"/>
    <lineage>
        <taxon>Eukaryota</taxon>
        <taxon>Metazoa</taxon>
        <taxon>Ecdysozoa</taxon>
        <taxon>Arthropoda</taxon>
        <taxon>Hexapoda</taxon>
        <taxon>Insecta</taxon>
        <taxon>Pterygota</taxon>
        <taxon>Neoptera</taxon>
        <taxon>Endopterygota</taxon>
        <taxon>Diptera</taxon>
        <taxon>Nematocera</taxon>
        <taxon>Culicoidea</taxon>
        <taxon>Culicidae</taxon>
        <taxon>Culicinae</taxon>
        <taxon>Culicini</taxon>
        <taxon>Culex</taxon>
        <taxon>Culex</taxon>
    </lineage>
</organism>
<feature type="compositionally biased region" description="Low complexity" evidence="1">
    <location>
        <begin position="53"/>
        <end position="62"/>
    </location>
</feature>
<dbReference type="AlphaFoldDB" id="A0A8D8BD72"/>
<sequence>MDSSPMKNNRKVRFSLPDNNIPVVLPMSSTQSAKQRLSHGTLQYVNGTLVSQQAAPQLQPTGTPQPPLDLNRQVPAPLESPESQGTGHEDCSALETFHRS</sequence>
<protein>
    <submittedName>
        <fullName evidence="2">(northern house mosquito) hypothetical protein</fullName>
    </submittedName>
</protein>
<evidence type="ECO:0000256" key="1">
    <source>
        <dbReference type="SAM" id="MobiDB-lite"/>
    </source>
</evidence>
<feature type="compositionally biased region" description="Basic and acidic residues" evidence="1">
    <location>
        <begin position="87"/>
        <end position="100"/>
    </location>
</feature>
<name>A0A8D8BD72_CULPI</name>
<reference evidence="2" key="1">
    <citation type="submission" date="2021-05" db="EMBL/GenBank/DDBJ databases">
        <authorList>
            <person name="Alioto T."/>
            <person name="Alioto T."/>
            <person name="Gomez Garrido J."/>
        </authorList>
    </citation>
    <scope>NUCLEOTIDE SEQUENCE</scope>
</reference>
<dbReference type="EMBL" id="HBUE01069306">
    <property type="protein sequence ID" value="CAG6472143.1"/>
    <property type="molecule type" value="Transcribed_RNA"/>
</dbReference>
<proteinExistence type="predicted"/>